<evidence type="ECO:0000313" key="3">
    <source>
        <dbReference type="Proteomes" id="UP000295304"/>
    </source>
</evidence>
<dbReference type="OrthoDB" id="7333438at2"/>
<reference evidence="2 3" key="1">
    <citation type="submission" date="2019-03" db="EMBL/GenBank/DDBJ databases">
        <title>Genomic Encyclopedia of Type Strains, Phase IV (KMG-IV): sequencing the most valuable type-strain genomes for metagenomic binning, comparative biology and taxonomic classification.</title>
        <authorList>
            <person name="Goeker M."/>
        </authorList>
    </citation>
    <scope>NUCLEOTIDE SEQUENCE [LARGE SCALE GENOMIC DNA]</scope>
    <source>
        <strain evidence="2 3">DSM 101688</strain>
    </source>
</reference>
<name>A0A4R3JGV5_9PROT</name>
<sequence length="70" mass="7629">MGRGGGQGVLPRLVGDNDSTQERVGGARPVATRELWLPIHHELASWPRIRAVVDWIDDCIAVSREILAGT</sequence>
<protein>
    <recommendedName>
        <fullName evidence="4">LysR substrate binding domain-containing protein</fullName>
    </recommendedName>
</protein>
<organism evidence="2 3">
    <name type="scientific">Varunaivibrio sulfuroxidans</name>
    <dbReference type="NCBI Taxonomy" id="1773489"/>
    <lineage>
        <taxon>Bacteria</taxon>
        <taxon>Pseudomonadati</taxon>
        <taxon>Pseudomonadota</taxon>
        <taxon>Alphaproteobacteria</taxon>
        <taxon>Rhodospirillales</taxon>
        <taxon>Magnetovibrionaceae</taxon>
        <taxon>Varunaivibrio</taxon>
    </lineage>
</organism>
<accession>A0A4R3JGV5</accession>
<keyword evidence="3" id="KW-1185">Reference proteome</keyword>
<dbReference type="Proteomes" id="UP000295304">
    <property type="component" value="Unassembled WGS sequence"/>
</dbReference>
<evidence type="ECO:0000313" key="2">
    <source>
        <dbReference type="EMBL" id="TCS65167.1"/>
    </source>
</evidence>
<gene>
    <name evidence="2" type="ORF">EDD55_101501</name>
</gene>
<proteinExistence type="predicted"/>
<comment type="caution">
    <text evidence="2">The sequence shown here is derived from an EMBL/GenBank/DDBJ whole genome shotgun (WGS) entry which is preliminary data.</text>
</comment>
<dbReference type="AlphaFoldDB" id="A0A4R3JGV5"/>
<evidence type="ECO:0000256" key="1">
    <source>
        <dbReference type="SAM" id="MobiDB-lite"/>
    </source>
</evidence>
<dbReference type="RefSeq" id="WP_132937875.1">
    <property type="nucleotide sequence ID" value="NZ_CP119676.1"/>
</dbReference>
<dbReference type="EMBL" id="SLZW01000001">
    <property type="protein sequence ID" value="TCS65167.1"/>
    <property type="molecule type" value="Genomic_DNA"/>
</dbReference>
<feature type="region of interest" description="Disordered" evidence="1">
    <location>
        <begin position="1"/>
        <end position="26"/>
    </location>
</feature>
<evidence type="ECO:0008006" key="4">
    <source>
        <dbReference type="Google" id="ProtNLM"/>
    </source>
</evidence>